<reference evidence="2 3" key="1">
    <citation type="submission" date="2024-03" db="EMBL/GenBank/DDBJ databases">
        <title>Reference genomes for the five species model microbial community.</title>
        <authorList>
            <person name="Padfield D."/>
        </authorList>
    </citation>
    <scope>NUCLEOTIDE SEQUENCE [LARGE SCALE GENOMIC DNA]</scope>
    <source>
        <strain evidence="2 3">AB1</strain>
    </source>
</reference>
<evidence type="ECO:0000256" key="1">
    <source>
        <dbReference type="SAM" id="MobiDB-lite"/>
    </source>
</evidence>
<gene>
    <name evidence="2" type="ORF">WHX56_19800</name>
</gene>
<evidence type="ECO:0000313" key="2">
    <source>
        <dbReference type="EMBL" id="WXR71885.1"/>
    </source>
</evidence>
<proteinExistence type="predicted"/>
<keyword evidence="3" id="KW-1185">Reference proteome</keyword>
<organism evidence="2 3">
    <name type="scientific">Achromobacter veterisilvae</name>
    <dbReference type="NCBI Taxonomy" id="2069367"/>
    <lineage>
        <taxon>Bacteria</taxon>
        <taxon>Pseudomonadati</taxon>
        <taxon>Pseudomonadota</taxon>
        <taxon>Betaproteobacteria</taxon>
        <taxon>Burkholderiales</taxon>
        <taxon>Alcaligenaceae</taxon>
        <taxon>Achromobacter</taxon>
    </lineage>
</organism>
<feature type="compositionally biased region" description="Basic and acidic residues" evidence="1">
    <location>
        <begin position="33"/>
        <end position="43"/>
    </location>
</feature>
<feature type="compositionally biased region" description="Basic residues" evidence="1">
    <location>
        <begin position="78"/>
        <end position="88"/>
    </location>
</feature>
<sequence>MAEPTSPTPSRPGEGGRPAPDQSPAEQQPPDPSGRKTDKHGHWPPDSLPNPLPGLDPQQTPGIDRLAGTPLADAARNRAGRSRKRSFPRRPYEQA</sequence>
<dbReference type="RefSeq" id="WP_338878752.1">
    <property type="nucleotide sequence ID" value="NZ_CP148753.1"/>
</dbReference>
<feature type="compositionally biased region" description="Pro residues" evidence="1">
    <location>
        <begin position="1"/>
        <end position="10"/>
    </location>
</feature>
<accession>A0ABZ2RUW7</accession>
<dbReference type="Proteomes" id="UP001456224">
    <property type="component" value="Chromosome"/>
</dbReference>
<name>A0ABZ2RUW7_9BURK</name>
<dbReference type="EMBL" id="CP148753">
    <property type="protein sequence ID" value="WXR71885.1"/>
    <property type="molecule type" value="Genomic_DNA"/>
</dbReference>
<feature type="region of interest" description="Disordered" evidence="1">
    <location>
        <begin position="1"/>
        <end position="95"/>
    </location>
</feature>
<protein>
    <submittedName>
        <fullName evidence="2">Uncharacterized protein</fullName>
    </submittedName>
</protein>
<evidence type="ECO:0000313" key="3">
    <source>
        <dbReference type="Proteomes" id="UP001456224"/>
    </source>
</evidence>